<evidence type="ECO:0000259" key="2">
    <source>
        <dbReference type="SMART" id="SM00867"/>
    </source>
</evidence>
<reference evidence="3 4" key="1">
    <citation type="submission" date="2017-12" db="EMBL/GenBank/DDBJ databases">
        <authorList>
            <person name="Hurst M.R.H."/>
        </authorList>
    </citation>
    <scope>NUCLEOTIDE SEQUENCE [LARGE SCALE GENOMIC DNA]</scope>
    <source>
        <strain evidence="3 4">BM15</strain>
    </source>
</reference>
<dbReference type="RefSeq" id="WP_101458852.1">
    <property type="nucleotide sequence ID" value="NZ_CP025408.1"/>
</dbReference>
<sequence length="194" mass="21207">MKFALTTAAALAAFAMPAVAQETTVWNLDPSHSQIVFEYNHLGFSTTTGMFSGFEGVINLDEAEPQNSSVEVSFPVRTMLTGWEERFTHFMSDDFFGAAEGDDQMVTFTSTSVELEDEDEAKITGDLTLNGITKQIVLEAELNQRGDHPASGKPTMGFDAETTIKRSEFDLGMFVPATSDEVEINISVEAIKAE</sequence>
<feature type="chain" id="PRO_5014804470" description="Lipid/polyisoprenoid-binding YceI-like domain-containing protein" evidence="1">
    <location>
        <begin position="21"/>
        <end position="194"/>
    </location>
</feature>
<dbReference type="Pfam" id="PF04264">
    <property type="entry name" value="YceI"/>
    <property type="match status" value="1"/>
</dbReference>
<keyword evidence="1" id="KW-0732">Signal</keyword>
<dbReference type="SUPFAM" id="SSF101874">
    <property type="entry name" value="YceI-like"/>
    <property type="match status" value="1"/>
</dbReference>
<dbReference type="OrthoDB" id="9811006at2"/>
<dbReference type="InterPro" id="IPR036761">
    <property type="entry name" value="TTHA0802/YceI-like_sf"/>
</dbReference>
<evidence type="ECO:0000256" key="1">
    <source>
        <dbReference type="SAM" id="SignalP"/>
    </source>
</evidence>
<organism evidence="3 4">
    <name type="scientific">Paracoccus tegillarcae</name>
    <dbReference type="NCBI Taxonomy" id="1529068"/>
    <lineage>
        <taxon>Bacteria</taxon>
        <taxon>Pseudomonadati</taxon>
        <taxon>Pseudomonadota</taxon>
        <taxon>Alphaproteobacteria</taxon>
        <taxon>Rhodobacterales</taxon>
        <taxon>Paracoccaceae</taxon>
        <taxon>Paracoccus</taxon>
    </lineage>
</organism>
<dbReference type="PANTHER" id="PTHR34406:SF1">
    <property type="entry name" value="PROTEIN YCEI"/>
    <property type="match status" value="1"/>
</dbReference>
<proteinExistence type="predicted"/>
<dbReference type="Gene3D" id="2.40.128.110">
    <property type="entry name" value="Lipid/polyisoprenoid-binding, YceI-like"/>
    <property type="match status" value="1"/>
</dbReference>
<dbReference type="PANTHER" id="PTHR34406">
    <property type="entry name" value="PROTEIN YCEI"/>
    <property type="match status" value="1"/>
</dbReference>
<protein>
    <recommendedName>
        <fullName evidence="2">Lipid/polyisoprenoid-binding YceI-like domain-containing protein</fullName>
    </recommendedName>
</protein>
<accession>A0A2K9EB91</accession>
<dbReference type="KEGG" id="paro:CUV01_01045"/>
<dbReference type="EMBL" id="CP025408">
    <property type="protein sequence ID" value="AUH32173.1"/>
    <property type="molecule type" value="Genomic_DNA"/>
</dbReference>
<feature type="domain" description="Lipid/polyisoprenoid-binding YceI-like" evidence="2">
    <location>
        <begin position="25"/>
        <end position="191"/>
    </location>
</feature>
<dbReference type="AlphaFoldDB" id="A0A2K9EB91"/>
<dbReference type="SMART" id="SM00867">
    <property type="entry name" value="YceI"/>
    <property type="match status" value="1"/>
</dbReference>
<evidence type="ECO:0000313" key="3">
    <source>
        <dbReference type="EMBL" id="AUH32173.1"/>
    </source>
</evidence>
<feature type="signal peptide" evidence="1">
    <location>
        <begin position="1"/>
        <end position="20"/>
    </location>
</feature>
<name>A0A2K9EB91_9RHOB</name>
<gene>
    <name evidence="3" type="ORF">CUV01_01045</name>
</gene>
<dbReference type="InterPro" id="IPR007372">
    <property type="entry name" value="Lipid/polyisoprenoid-bd_YceI"/>
</dbReference>
<keyword evidence="4" id="KW-1185">Reference proteome</keyword>
<evidence type="ECO:0000313" key="4">
    <source>
        <dbReference type="Proteomes" id="UP000233742"/>
    </source>
</evidence>
<dbReference type="Proteomes" id="UP000233742">
    <property type="component" value="Chromosome"/>
</dbReference>